<name>A0A392RLH6_9FABA</name>
<evidence type="ECO:0000313" key="3">
    <source>
        <dbReference type="Proteomes" id="UP000265520"/>
    </source>
</evidence>
<dbReference type="EMBL" id="LXQA010245211">
    <property type="protein sequence ID" value="MCI37491.1"/>
    <property type="molecule type" value="Genomic_DNA"/>
</dbReference>
<feature type="non-terminal residue" evidence="2">
    <location>
        <position position="1"/>
    </location>
</feature>
<protein>
    <submittedName>
        <fullName evidence="2">Uncharacterized protein</fullName>
    </submittedName>
</protein>
<proteinExistence type="predicted"/>
<keyword evidence="1" id="KW-0472">Membrane</keyword>
<reference evidence="2 3" key="1">
    <citation type="journal article" date="2018" name="Front. Plant Sci.">
        <title>Red Clover (Trifolium pratense) and Zigzag Clover (T. medium) - A Picture of Genomic Similarities and Differences.</title>
        <authorList>
            <person name="Dluhosova J."/>
            <person name="Istvanek J."/>
            <person name="Nedelnik J."/>
            <person name="Repkova J."/>
        </authorList>
    </citation>
    <scope>NUCLEOTIDE SEQUENCE [LARGE SCALE GENOMIC DNA]</scope>
    <source>
        <strain evidence="3">cv. 10/8</strain>
        <tissue evidence="2">Leaf</tissue>
    </source>
</reference>
<comment type="caution">
    <text evidence="2">The sequence shown here is derived from an EMBL/GenBank/DDBJ whole genome shotgun (WGS) entry which is preliminary data.</text>
</comment>
<sequence length="44" mass="4379">SIPRDPGGAERLLAAMGWLRAVQLALAAATAGLAAIPLSAIPVK</sequence>
<evidence type="ECO:0000313" key="2">
    <source>
        <dbReference type="EMBL" id="MCI37491.1"/>
    </source>
</evidence>
<evidence type="ECO:0000256" key="1">
    <source>
        <dbReference type="SAM" id="Phobius"/>
    </source>
</evidence>
<dbReference type="AlphaFoldDB" id="A0A392RLH6"/>
<keyword evidence="1" id="KW-0812">Transmembrane</keyword>
<keyword evidence="3" id="KW-1185">Reference proteome</keyword>
<dbReference type="Proteomes" id="UP000265520">
    <property type="component" value="Unassembled WGS sequence"/>
</dbReference>
<feature type="transmembrane region" description="Helical" evidence="1">
    <location>
        <begin position="21"/>
        <end position="41"/>
    </location>
</feature>
<accession>A0A392RLH6</accession>
<keyword evidence="1" id="KW-1133">Transmembrane helix</keyword>
<organism evidence="2 3">
    <name type="scientific">Trifolium medium</name>
    <dbReference type="NCBI Taxonomy" id="97028"/>
    <lineage>
        <taxon>Eukaryota</taxon>
        <taxon>Viridiplantae</taxon>
        <taxon>Streptophyta</taxon>
        <taxon>Embryophyta</taxon>
        <taxon>Tracheophyta</taxon>
        <taxon>Spermatophyta</taxon>
        <taxon>Magnoliopsida</taxon>
        <taxon>eudicotyledons</taxon>
        <taxon>Gunneridae</taxon>
        <taxon>Pentapetalae</taxon>
        <taxon>rosids</taxon>
        <taxon>fabids</taxon>
        <taxon>Fabales</taxon>
        <taxon>Fabaceae</taxon>
        <taxon>Papilionoideae</taxon>
        <taxon>50 kb inversion clade</taxon>
        <taxon>NPAAA clade</taxon>
        <taxon>Hologalegina</taxon>
        <taxon>IRL clade</taxon>
        <taxon>Trifolieae</taxon>
        <taxon>Trifolium</taxon>
    </lineage>
</organism>